<evidence type="ECO:0000256" key="2">
    <source>
        <dbReference type="SAM" id="Phobius"/>
    </source>
</evidence>
<feature type="transmembrane region" description="Helical" evidence="2">
    <location>
        <begin position="12"/>
        <end position="30"/>
    </location>
</feature>
<comment type="caution">
    <text evidence="3">The sequence shown here is derived from an EMBL/GenBank/DDBJ whole genome shotgun (WGS) entry which is preliminary data.</text>
</comment>
<keyword evidence="2" id="KW-1133">Transmembrane helix</keyword>
<feature type="compositionally biased region" description="Low complexity" evidence="1">
    <location>
        <begin position="63"/>
        <end position="72"/>
    </location>
</feature>
<dbReference type="EMBL" id="BJNG01000040">
    <property type="protein sequence ID" value="GEC22162.1"/>
    <property type="molecule type" value="Genomic_DNA"/>
</dbReference>
<keyword evidence="2" id="KW-0472">Membrane</keyword>
<accession>A0A4Y3WTF3</accession>
<keyword evidence="4" id="KW-1185">Reference proteome</keyword>
<protein>
    <submittedName>
        <fullName evidence="3">Uncharacterized protein</fullName>
    </submittedName>
</protein>
<dbReference type="Proteomes" id="UP000320338">
    <property type="component" value="Unassembled WGS sequence"/>
</dbReference>
<evidence type="ECO:0000256" key="1">
    <source>
        <dbReference type="SAM" id="MobiDB-lite"/>
    </source>
</evidence>
<evidence type="ECO:0000313" key="3">
    <source>
        <dbReference type="EMBL" id="GEC22162.1"/>
    </source>
</evidence>
<dbReference type="OrthoDB" id="3579897at2"/>
<name>A0A4Y3WTF3_9PSEU</name>
<dbReference type="RefSeq" id="WP_141281407.1">
    <property type="nucleotide sequence ID" value="NZ_BAAARZ010000045.1"/>
</dbReference>
<sequence>MQPALTPEILIPAGIGALLLLVAVVVVRRLRRRRARARMRPTVADAVRDAGPVGPEPGPAVPEDPAVPAGPVDGPPDRGEGSSEHGVDPADRVGSGRTVAAAVAHAFAVREARGRPAVDGAPATAHAHLVGEGDAAGAWSAPGGPPADRGDARDRLLAVLLDDPVRAVGATVELEACRRQLARLTEAVQHERDALGSVLARLADAGLAPDQLARLSGLSDDELRGLLAARVGAG</sequence>
<reference evidence="3 4" key="1">
    <citation type="submission" date="2019-06" db="EMBL/GenBank/DDBJ databases">
        <title>Whole genome shotgun sequence of Pseudonocardia hydrocarbonoxydans NBRC 14498.</title>
        <authorList>
            <person name="Hosoyama A."/>
            <person name="Uohara A."/>
            <person name="Ohji S."/>
            <person name="Ichikawa N."/>
        </authorList>
    </citation>
    <scope>NUCLEOTIDE SEQUENCE [LARGE SCALE GENOMIC DNA]</scope>
    <source>
        <strain evidence="3 4">NBRC 14498</strain>
    </source>
</reference>
<keyword evidence="2" id="KW-0812">Transmembrane</keyword>
<organism evidence="3 4">
    <name type="scientific">Pseudonocardia hydrocarbonoxydans</name>
    <dbReference type="NCBI Taxonomy" id="76726"/>
    <lineage>
        <taxon>Bacteria</taxon>
        <taxon>Bacillati</taxon>
        <taxon>Actinomycetota</taxon>
        <taxon>Actinomycetes</taxon>
        <taxon>Pseudonocardiales</taxon>
        <taxon>Pseudonocardiaceae</taxon>
        <taxon>Pseudonocardia</taxon>
    </lineage>
</organism>
<feature type="region of interest" description="Disordered" evidence="1">
    <location>
        <begin position="46"/>
        <end position="93"/>
    </location>
</feature>
<dbReference type="AlphaFoldDB" id="A0A4Y3WTF3"/>
<evidence type="ECO:0000313" key="4">
    <source>
        <dbReference type="Proteomes" id="UP000320338"/>
    </source>
</evidence>
<proteinExistence type="predicted"/>
<gene>
    <name evidence="3" type="ORF">PHY01_44450</name>
</gene>
<feature type="compositionally biased region" description="Basic and acidic residues" evidence="1">
    <location>
        <begin position="75"/>
        <end position="91"/>
    </location>
</feature>